<organism evidence="2 3">
    <name type="scientific">Aldrovandia affinis</name>
    <dbReference type="NCBI Taxonomy" id="143900"/>
    <lineage>
        <taxon>Eukaryota</taxon>
        <taxon>Metazoa</taxon>
        <taxon>Chordata</taxon>
        <taxon>Craniata</taxon>
        <taxon>Vertebrata</taxon>
        <taxon>Euteleostomi</taxon>
        <taxon>Actinopterygii</taxon>
        <taxon>Neopterygii</taxon>
        <taxon>Teleostei</taxon>
        <taxon>Notacanthiformes</taxon>
        <taxon>Halosauridae</taxon>
        <taxon>Aldrovandia</taxon>
    </lineage>
</organism>
<dbReference type="Proteomes" id="UP001221898">
    <property type="component" value="Unassembled WGS sequence"/>
</dbReference>
<gene>
    <name evidence="2" type="ORF">AAFF_G00217880</name>
</gene>
<name>A0AAD7SVT7_9TELE</name>
<sequence>MGRIAVRSLILKDPRAHATHCARCGSLRPDEATARRATEEKRNLLPLHSSNRGPGPPSILGDCPRLSPRRSDMSPSAFYTEKQFRGSSDTGVGLTLSARCLGAVPRVIPGALQTRPAERNATLG</sequence>
<feature type="compositionally biased region" description="Basic and acidic residues" evidence="1">
    <location>
        <begin position="30"/>
        <end position="43"/>
    </location>
</feature>
<dbReference type="EMBL" id="JAINUG010000029">
    <property type="protein sequence ID" value="KAJ8409729.1"/>
    <property type="molecule type" value="Genomic_DNA"/>
</dbReference>
<comment type="caution">
    <text evidence="2">The sequence shown here is derived from an EMBL/GenBank/DDBJ whole genome shotgun (WGS) entry which is preliminary data.</text>
</comment>
<feature type="region of interest" description="Disordered" evidence="1">
    <location>
        <begin position="30"/>
        <end position="90"/>
    </location>
</feature>
<reference evidence="2" key="1">
    <citation type="journal article" date="2023" name="Science">
        <title>Genome structures resolve the early diversification of teleost fishes.</title>
        <authorList>
            <person name="Parey E."/>
            <person name="Louis A."/>
            <person name="Montfort J."/>
            <person name="Bouchez O."/>
            <person name="Roques C."/>
            <person name="Iampietro C."/>
            <person name="Lluch J."/>
            <person name="Castinel A."/>
            <person name="Donnadieu C."/>
            <person name="Desvignes T."/>
            <person name="Floi Bucao C."/>
            <person name="Jouanno E."/>
            <person name="Wen M."/>
            <person name="Mejri S."/>
            <person name="Dirks R."/>
            <person name="Jansen H."/>
            <person name="Henkel C."/>
            <person name="Chen W.J."/>
            <person name="Zahm M."/>
            <person name="Cabau C."/>
            <person name="Klopp C."/>
            <person name="Thompson A.W."/>
            <person name="Robinson-Rechavi M."/>
            <person name="Braasch I."/>
            <person name="Lecointre G."/>
            <person name="Bobe J."/>
            <person name="Postlethwait J.H."/>
            <person name="Berthelot C."/>
            <person name="Roest Crollius H."/>
            <person name="Guiguen Y."/>
        </authorList>
    </citation>
    <scope>NUCLEOTIDE SEQUENCE</scope>
    <source>
        <strain evidence="2">NC1722</strain>
    </source>
</reference>
<protein>
    <submittedName>
        <fullName evidence="2">Uncharacterized protein</fullName>
    </submittedName>
</protein>
<accession>A0AAD7SVT7</accession>
<proteinExistence type="predicted"/>
<evidence type="ECO:0000313" key="2">
    <source>
        <dbReference type="EMBL" id="KAJ8409729.1"/>
    </source>
</evidence>
<dbReference type="AlphaFoldDB" id="A0AAD7SVT7"/>
<evidence type="ECO:0000313" key="3">
    <source>
        <dbReference type="Proteomes" id="UP001221898"/>
    </source>
</evidence>
<evidence type="ECO:0000256" key="1">
    <source>
        <dbReference type="SAM" id="MobiDB-lite"/>
    </source>
</evidence>
<keyword evidence="3" id="KW-1185">Reference proteome</keyword>